<feature type="transmembrane region" description="Helical" evidence="1">
    <location>
        <begin position="289"/>
        <end position="311"/>
    </location>
</feature>
<dbReference type="PANTHER" id="PTHR31157">
    <property type="entry name" value="SCP DOMAIN-CONTAINING PROTEIN"/>
    <property type="match status" value="1"/>
</dbReference>
<feature type="transmembrane region" description="Helical" evidence="1">
    <location>
        <begin position="27"/>
        <end position="46"/>
    </location>
</feature>
<accession>A0A1F6DFQ8</accession>
<keyword evidence="1" id="KW-0812">Transmembrane</keyword>
<reference evidence="3 4" key="1">
    <citation type="journal article" date="2016" name="Nat. Commun.">
        <title>Thousands of microbial genomes shed light on interconnected biogeochemical processes in an aquifer system.</title>
        <authorList>
            <person name="Anantharaman K."/>
            <person name="Brown C.T."/>
            <person name="Hug L.A."/>
            <person name="Sharon I."/>
            <person name="Castelle C.J."/>
            <person name="Probst A.J."/>
            <person name="Thomas B.C."/>
            <person name="Singh A."/>
            <person name="Wilkins M.J."/>
            <person name="Karaoz U."/>
            <person name="Brodie E.L."/>
            <person name="Williams K.H."/>
            <person name="Hubbard S.S."/>
            <person name="Banfield J.F."/>
        </authorList>
    </citation>
    <scope>NUCLEOTIDE SEQUENCE [LARGE SCALE GENOMIC DNA]</scope>
</reference>
<gene>
    <name evidence="3" type="ORF">A2765_01105</name>
</gene>
<protein>
    <recommendedName>
        <fullName evidence="2">SCP domain-containing protein</fullName>
    </recommendedName>
</protein>
<feature type="transmembrane region" description="Helical" evidence="1">
    <location>
        <begin position="261"/>
        <end position="277"/>
    </location>
</feature>
<proteinExistence type="predicted"/>
<sequence length="322" mass="35289">MTRRKARKSRRAAKVVSHFDPHFLKHGVFLATGALVVCLFMAAGIVERVVKETSSPYVAAVISAVLVDLANQDRTELALSGLKVNPVLVEAAQAKANDMAVKSYFAHTSPEGFDSWHWFKEAGYDYQYAGENLAVNFSDSGDVEKAWMHSPTHRDNIVNPKYTEIGIAVATGMYQGREAVFAVQMFGRPKMEAAAKPAALPPARPVAQAASSSTSVLGESTAVAEPVHVDDDGDASIIIEKKDIPFWGFLLAQPKTMLRDAYYLIGLLLLAGLFFDMEWEVHKHHMRHAMKAGVVLATMSILFIVADWIFFAEPILAAVGLR</sequence>
<evidence type="ECO:0000313" key="4">
    <source>
        <dbReference type="Proteomes" id="UP000176377"/>
    </source>
</evidence>
<dbReference type="Gene3D" id="3.40.33.10">
    <property type="entry name" value="CAP"/>
    <property type="match status" value="1"/>
</dbReference>
<dbReference type="AlphaFoldDB" id="A0A1F6DFQ8"/>
<evidence type="ECO:0000259" key="2">
    <source>
        <dbReference type="Pfam" id="PF00188"/>
    </source>
</evidence>
<dbReference type="SUPFAM" id="SSF55797">
    <property type="entry name" value="PR-1-like"/>
    <property type="match status" value="1"/>
</dbReference>
<dbReference type="PANTHER" id="PTHR31157:SF1">
    <property type="entry name" value="SCP DOMAIN-CONTAINING PROTEIN"/>
    <property type="match status" value="1"/>
</dbReference>
<evidence type="ECO:0000313" key="3">
    <source>
        <dbReference type="EMBL" id="OGG60150.1"/>
    </source>
</evidence>
<comment type="caution">
    <text evidence="3">The sequence shown here is derived from an EMBL/GenBank/DDBJ whole genome shotgun (WGS) entry which is preliminary data.</text>
</comment>
<keyword evidence="1" id="KW-1133">Transmembrane helix</keyword>
<dbReference type="Proteomes" id="UP000176377">
    <property type="component" value="Unassembled WGS sequence"/>
</dbReference>
<name>A0A1F6DFQ8_9BACT</name>
<dbReference type="CDD" id="cd05379">
    <property type="entry name" value="CAP_bacterial"/>
    <property type="match status" value="1"/>
</dbReference>
<keyword evidence="1" id="KW-0472">Membrane</keyword>
<feature type="domain" description="SCP" evidence="2">
    <location>
        <begin position="68"/>
        <end position="186"/>
    </location>
</feature>
<evidence type="ECO:0000256" key="1">
    <source>
        <dbReference type="SAM" id="Phobius"/>
    </source>
</evidence>
<dbReference type="EMBL" id="MFLA01000013">
    <property type="protein sequence ID" value="OGG60150.1"/>
    <property type="molecule type" value="Genomic_DNA"/>
</dbReference>
<dbReference type="InterPro" id="IPR035940">
    <property type="entry name" value="CAP_sf"/>
</dbReference>
<dbReference type="InterPro" id="IPR014044">
    <property type="entry name" value="CAP_dom"/>
</dbReference>
<organism evidence="3 4">
    <name type="scientific">Candidatus Kaiserbacteria bacterium RIFCSPHIGHO2_01_FULL_56_24</name>
    <dbReference type="NCBI Taxonomy" id="1798487"/>
    <lineage>
        <taxon>Bacteria</taxon>
        <taxon>Candidatus Kaiseribacteriota</taxon>
    </lineage>
</organism>
<dbReference type="Pfam" id="PF00188">
    <property type="entry name" value="CAP"/>
    <property type="match status" value="1"/>
</dbReference>